<feature type="transmembrane region" description="Helical" evidence="1">
    <location>
        <begin position="21"/>
        <end position="39"/>
    </location>
</feature>
<dbReference type="Proteomes" id="UP000555564">
    <property type="component" value="Unassembled WGS sequence"/>
</dbReference>
<gene>
    <name evidence="2" type="ORF">BJ992_005247</name>
</gene>
<name>A0A7X0IIJ0_9ACTN</name>
<dbReference type="AlphaFoldDB" id="A0A7X0IIJ0"/>
<reference evidence="2 3" key="1">
    <citation type="submission" date="2020-08" db="EMBL/GenBank/DDBJ databases">
        <title>Sequencing the genomes of 1000 actinobacteria strains.</title>
        <authorList>
            <person name="Klenk H.-P."/>
        </authorList>
    </citation>
    <scope>NUCLEOTIDE SEQUENCE [LARGE SCALE GENOMIC DNA]</scope>
    <source>
        <strain evidence="2 3">DSM 44936</strain>
    </source>
</reference>
<accession>A0A7X0IIJ0</accession>
<evidence type="ECO:0000313" key="2">
    <source>
        <dbReference type="EMBL" id="MBB6475816.1"/>
    </source>
</evidence>
<evidence type="ECO:0000256" key="1">
    <source>
        <dbReference type="SAM" id="Phobius"/>
    </source>
</evidence>
<evidence type="ECO:0000313" key="3">
    <source>
        <dbReference type="Proteomes" id="UP000555564"/>
    </source>
</evidence>
<protein>
    <submittedName>
        <fullName evidence="2">Uncharacterized protein</fullName>
    </submittedName>
</protein>
<keyword evidence="1" id="KW-1133">Transmembrane helix</keyword>
<keyword evidence="3" id="KW-1185">Reference proteome</keyword>
<dbReference type="EMBL" id="JACHIU010000001">
    <property type="protein sequence ID" value="MBB6475816.1"/>
    <property type="molecule type" value="Genomic_DNA"/>
</dbReference>
<keyword evidence="1" id="KW-0812">Transmembrane</keyword>
<organism evidence="2 3">
    <name type="scientific">Sphaerisporangium rubeum</name>
    <dbReference type="NCBI Taxonomy" id="321317"/>
    <lineage>
        <taxon>Bacteria</taxon>
        <taxon>Bacillati</taxon>
        <taxon>Actinomycetota</taxon>
        <taxon>Actinomycetes</taxon>
        <taxon>Streptosporangiales</taxon>
        <taxon>Streptosporangiaceae</taxon>
        <taxon>Sphaerisporangium</taxon>
    </lineage>
</organism>
<keyword evidence="1" id="KW-0472">Membrane</keyword>
<sequence>MVGVVRRRDLDRWYVRVSGGFDVIRLGVVLSIVLAGWLWDSGDLSRWWRRGVRLWRSYRRRRAGRRG</sequence>
<proteinExistence type="predicted"/>
<comment type="caution">
    <text evidence="2">The sequence shown here is derived from an EMBL/GenBank/DDBJ whole genome shotgun (WGS) entry which is preliminary data.</text>
</comment>